<dbReference type="PROSITE" id="PS51306">
    <property type="entry name" value="ASD1"/>
    <property type="match status" value="1"/>
</dbReference>
<feature type="domain" description="ASD2" evidence="10">
    <location>
        <begin position="1183"/>
        <end position="1475"/>
    </location>
</feature>
<feature type="region of interest" description="Disordered" evidence="8">
    <location>
        <begin position="255"/>
        <end position="297"/>
    </location>
</feature>
<dbReference type="PANTHER" id="PTHR15012">
    <property type="entry name" value="APICAL PROTEIN/SHROOM-RELATED"/>
    <property type="match status" value="1"/>
</dbReference>
<feature type="compositionally biased region" description="Low complexity" evidence="8">
    <location>
        <begin position="683"/>
        <end position="694"/>
    </location>
</feature>
<feature type="region of interest" description="Disordered" evidence="8">
    <location>
        <begin position="483"/>
        <end position="504"/>
    </location>
</feature>
<evidence type="ECO:0000256" key="1">
    <source>
        <dbReference type="ARBA" id="ARBA00004245"/>
    </source>
</evidence>
<dbReference type="Gene3D" id="6.10.250.3120">
    <property type="match status" value="1"/>
</dbReference>
<dbReference type="EMBL" id="AHAT01020283">
    <property type="status" value="NOT_ANNOTATED_CDS"/>
    <property type="molecule type" value="Genomic_DNA"/>
</dbReference>
<evidence type="ECO:0000256" key="5">
    <source>
        <dbReference type="ARBA" id="ARBA00023203"/>
    </source>
</evidence>
<feature type="region of interest" description="Disordered" evidence="8">
    <location>
        <begin position="1017"/>
        <end position="1068"/>
    </location>
</feature>
<protein>
    <submittedName>
        <fullName evidence="11">Shroom family member 2</fullName>
    </submittedName>
</protein>
<evidence type="ECO:0000256" key="3">
    <source>
        <dbReference type="ARBA" id="ARBA00022490"/>
    </source>
</evidence>
<dbReference type="EMBL" id="AHAT01020282">
    <property type="status" value="NOT_ANNOTATED_CDS"/>
    <property type="molecule type" value="Genomic_DNA"/>
</dbReference>
<dbReference type="Pfam" id="PF08688">
    <property type="entry name" value="ASD1"/>
    <property type="match status" value="2"/>
</dbReference>
<dbReference type="Pfam" id="PF08687">
    <property type="entry name" value="ASD2"/>
    <property type="match status" value="1"/>
</dbReference>
<dbReference type="InterPro" id="IPR014800">
    <property type="entry name" value="ASD1_dom"/>
</dbReference>
<dbReference type="EMBL" id="AHAT01020285">
    <property type="status" value="NOT_ANNOTATED_CDS"/>
    <property type="molecule type" value="Genomic_DNA"/>
</dbReference>
<reference evidence="11" key="3">
    <citation type="submission" date="2025-09" db="UniProtKB">
        <authorList>
            <consortium name="Ensembl"/>
        </authorList>
    </citation>
    <scope>IDENTIFICATION</scope>
</reference>
<evidence type="ECO:0000259" key="9">
    <source>
        <dbReference type="PROSITE" id="PS51306"/>
    </source>
</evidence>
<evidence type="ECO:0000256" key="8">
    <source>
        <dbReference type="SAM" id="MobiDB-lite"/>
    </source>
</evidence>
<dbReference type="InterPro" id="IPR027685">
    <property type="entry name" value="Shroom_fam"/>
</dbReference>
<keyword evidence="5 7" id="KW-0009">Actin-binding</keyword>
<dbReference type="PANTHER" id="PTHR15012:SF8">
    <property type="entry name" value="PROTEIN SHROOM2"/>
    <property type="match status" value="1"/>
</dbReference>
<feature type="compositionally biased region" description="Polar residues" evidence="8">
    <location>
        <begin position="563"/>
        <end position="576"/>
    </location>
</feature>
<feature type="compositionally biased region" description="Basic and acidic residues" evidence="8">
    <location>
        <begin position="766"/>
        <end position="785"/>
    </location>
</feature>
<feature type="compositionally biased region" description="Polar residues" evidence="8">
    <location>
        <begin position="149"/>
        <end position="164"/>
    </location>
</feature>
<evidence type="ECO:0000313" key="12">
    <source>
        <dbReference type="Proteomes" id="UP000018468"/>
    </source>
</evidence>
<feature type="domain" description="ASD1" evidence="9">
    <location>
        <begin position="660"/>
        <end position="724"/>
    </location>
</feature>
<dbReference type="Bgee" id="ENSLOCG00000007347">
    <property type="expression patterns" value="Expressed in testis and 12 other cell types or tissues"/>
</dbReference>
<dbReference type="InterPro" id="IPR014799">
    <property type="entry name" value="ASD2_dom"/>
</dbReference>
<comment type="subcellular location">
    <subcellularLocation>
        <location evidence="1">Cytoplasm</location>
        <location evidence="1">Cytoskeleton</location>
    </subcellularLocation>
</comment>
<keyword evidence="3" id="KW-0963">Cytoplasm</keyword>
<dbReference type="GO" id="GO:0051015">
    <property type="term" value="F:actin filament binding"/>
    <property type="evidence" value="ECO:0007669"/>
    <property type="project" value="InterPro"/>
</dbReference>
<feature type="compositionally biased region" description="Polar residues" evidence="8">
    <location>
        <begin position="257"/>
        <end position="271"/>
    </location>
</feature>
<feature type="compositionally biased region" description="Low complexity" evidence="8">
    <location>
        <begin position="201"/>
        <end position="211"/>
    </location>
</feature>
<name>W5MKM7_LEPOC</name>
<dbReference type="GO" id="GO:0005874">
    <property type="term" value="C:microtubule"/>
    <property type="evidence" value="ECO:0007669"/>
    <property type="project" value="UniProtKB-KW"/>
</dbReference>
<feature type="compositionally biased region" description="Low complexity" evidence="8">
    <location>
        <begin position="139"/>
        <end position="148"/>
    </location>
</feature>
<evidence type="ECO:0000259" key="10">
    <source>
        <dbReference type="PROSITE" id="PS51307"/>
    </source>
</evidence>
<feature type="region of interest" description="Disordered" evidence="8">
    <location>
        <begin position="30"/>
        <end position="58"/>
    </location>
</feature>
<dbReference type="Ensembl" id="ENSLOCT00000008947.1">
    <property type="protein sequence ID" value="ENSLOCP00000008936.1"/>
    <property type="gene ID" value="ENSLOCG00000007347.1"/>
</dbReference>
<feature type="region of interest" description="Disordered" evidence="8">
    <location>
        <begin position="1145"/>
        <end position="1183"/>
    </location>
</feature>
<evidence type="ECO:0000256" key="7">
    <source>
        <dbReference type="PROSITE-ProRule" id="PRU00637"/>
    </source>
</evidence>
<feature type="compositionally biased region" description="Polar residues" evidence="8">
    <location>
        <begin position="1158"/>
        <end position="1170"/>
    </location>
</feature>
<organism evidence="11 12">
    <name type="scientific">Lepisosteus oculatus</name>
    <name type="common">Spotted gar</name>
    <dbReference type="NCBI Taxonomy" id="7918"/>
    <lineage>
        <taxon>Eukaryota</taxon>
        <taxon>Metazoa</taxon>
        <taxon>Chordata</taxon>
        <taxon>Craniata</taxon>
        <taxon>Vertebrata</taxon>
        <taxon>Euteleostomi</taxon>
        <taxon>Actinopterygii</taxon>
        <taxon>Neopterygii</taxon>
        <taxon>Holostei</taxon>
        <taxon>Semionotiformes</taxon>
        <taxon>Lepisosteidae</taxon>
        <taxon>Lepisosteus</taxon>
    </lineage>
</organism>
<evidence type="ECO:0000256" key="6">
    <source>
        <dbReference type="ARBA" id="ARBA00023212"/>
    </source>
</evidence>
<feature type="region of interest" description="Disordered" evidence="8">
    <location>
        <begin position="755"/>
        <end position="785"/>
    </location>
</feature>
<reference evidence="12" key="1">
    <citation type="submission" date="2011-12" db="EMBL/GenBank/DDBJ databases">
        <title>The Draft Genome of Lepisosteus oculatus.</title>
        <authorList>
            <consortium name="The Broad Institute Genome Assembly &amp; Analysis Group"/>
            <consortium name="Computational R&amp;D Group"/>
            <consortium name="and Sequencing Platform"/>
            <person name="Di Palma F."/>
            <person name="Alfoldi J."/>
            <person name="Johnson J."/>
            <person name="Berlin A."/>
            <person name="Gnerre S."/>
            <person name="Jaffe D."/>
            <person name="MacCallum I."/>
            <person name="Young S."/>
            <person name="Walker B.J."/>
            <person name="Lander E.S."/>
            <person name="Lindblad-Toh K."/>
        </authorList>
    </citation>
    <scope>NUCLEOTIDE SEQUENCE [LARGE SCALE GENOMIC DNA]</scope>
</reference>
<feature type="region of interest" description="Disordered" evidence="8">
    <location>
        <begin position="1223"/>
        <end position="1254"/>
    </location>
</feature>
<dbReference type="GeneTree" id="ENSGT00940000155212"/>
<feature type="compositionally biased region" description="Polar residues" evidence="8">
    <location>
        <begin position="614"/>
        <end position="625"/>
    </location>
</feature>
<feature type="compositionally biased region" description="Basic and acidic residues" evidence="8">
    <location>
        <begin position="1172"/>
        <end position="1183"/>
    </location>
</feature>
<reference evidence="11" key="2">
    <citation type="submission" date="2025-08" db="UniProtKB">
        <authorList>
            <consortium name="Ensembl"/>
        </authorList>
    </citation>
    <scope>IDENTIFICATION</scope>
</reference>
<dbReference type="EMBL" id="AHAT01020284">
    <property type="status" value="NOT_ANNOTATED_CDS"/>
    <property type="molecule type" value="Genomic_DNA"/>
</dbReference>
<comment type="similarity">
    <text evidence="2">Belongs to the shroom family.</text>
</comment>
<dbReference type="EMBL" id="AHAT01020281">
    <property type="status" value="NOT_ANNOTATED_CDS"/>
    <property type="molecule type" value="Genomic_DNA"/>
</dbReference>
<evidence type="ECO:0000256" key="2">
    <source>
        <dbReference type="ARBA" id="ARBA00006469"/>
    </source>
</evidence>
<proteinExistence type="inferred from homology"/>
<evidence type="ECO:0000313" key="11">
    <source>
        <dbReference type="Ensembl" id="ENSLOCP00000008936.1"/>
    </source>
</evidence>
<keyword evidence="12" id="KW-1185">Reference proteome</keyword>
<keyword evidence="6" id="KW-0206">Cytoskeleton</keyword>
<keyword evidence="4" id="KW-0493">Microtubule</keyword>
<feature type="region of interest" description="Disordered" evidence="8">
    <location>
        <begin position="93"/>
        <end position="239"/>
    </location>
</feature>
<sequence length="1482" mass="165992">MVDIVAQKMPSESDVHVARSFLTKILRSSMRRNEPVSRPHSWHSTKFTENQSEAAKTQLTPTTVWHTRYDASSSSHDLTGSWDQPNLRRASDQFSSLGSMDSLEHSSHPYPPGRLSPAKSNTSIDHLGGSGHGNKRDSAYSSFSTSSSTPDYTLSKSNAASTENMLHKRHSQSLSDDRQGYLQLPAGTGGRESPRTDEQPGSRYSSSGRSSFGPVWHIPEKKKRSPSPPPPPPPVRSDSFAATKVHEKGLAVPYSETAETPSYPHNLQKPQARSGDWVSDEARRNYNPSPKNETLPPYISLDSYNNNQLNANKSFSLSSTDIRAGQNPYNYVPYHQRQYSDESALYQQPRSTSVPKQQNVGNYYSSMQELPTDSFSQHYNQAQVRTSSTSLSSPPMDQNMEGTGHSRYYCITARQPAQTVSQASLVKVEGWKGSTGIESAAVLSEKSFSGAQKVSKAKCLLPQQQQPHPDIKDSNGYYKQESISASVQDTPAVKSNVEDRGGHKRNNVYNMEINYMSYPPNKHDDLKKYGGIQQTDQQKELWLTEGEEKISPQKTPMLHSLAQESLSTAGHPSEPQSGCARQEAVDPLTAKQVRRSDRYATTLRNEIQMKRAQLQKSKSSATLTGPSEAEEDAEVWKGESTESSTSSSDGSFSSTYKDHLKEAQARVLRATSFKRRDLEAPRSRASSATGSGAAQVSRIGGRKRFTAEQKVRSYSEPDKINEVGVTKTHPYPDKATSFADRCKFFEGTSKSAFPKPLSRPALQSSCEEHGEGRLSRKLHHGETEESWHEQRSRAASLGYGCSEQQRLGTFAEYEATWNEQRKLSEARPSGRYHSADNILDSGMEEKISYIHERSRSSPSADFHGQNVPVQPLITALRLRPSCKKKAIFDLLFLSQKKKLHRILNFSKKEETDTVGCFNFKKLPVFHQPCRHLNRHTDAHLISPRNEQLLCGQKPRNTNLKSRNKALGFIIGLKKMLEITIETFHTEPNWNAVRVSSCYDLCEFMHIYHNEHSVKRIINKKKGPVPQRPPPPKLDKYRRQPSMDGPRTPSPQFAPQRLTDRPPVSIQDEAPSRIEKVMDNNTTVKMVPIKIVHAESNSEKESRQYLLHSVAPAGSAEEQGDPPVKTLGSLEESYSLFCAYTRQRAEGPGEAGLEDTKDSPSAAQAASNGVRSATDRTDEDKKTEELAREIVDKDRSLADILDPCSKLKTTMDLMEGIFPKDDQLLEGAQQRRKPVTKQGSPKSSEEKKEDELASVVPLGTSSTYYSTSAPKAELLIKMKDMQEEIEEQDSEDELDNDLSQKKQELISSIGRKLQVLREARESLLEDVQANNALGDEVEALVQRVCKPNEVDKFRMFVGDLDKVVSLLLSLSGRLARVENALDSLDDGAPAEEKRILTEKRKLLIRQHDDAKELKENLDRRERAVFAILASYLDEDSLADYEHFVKMKSALIIEQRKLEDKIKLGEEQLKCLTDSLPLDHRAPF</sequence>
<feature type="compositionally biased region" description="Polar residues" evidence="8">
    <location>
        <begin position="42"/>
        <end position="58"/>
    </location>
</feature>
<evidence type="ECO:0000256" key="4">
    <source>
        <dbReference type="ARBA" id="ARBA00022701"/>
    </source>
</evidence>
<dbReference type="Proteomes" id="UP000018468">
    <property type="component" value="Linkage group LG17"/>
</dbReference>
<accession>W5MKM7</accession>
<dbReference type="EMBL" id="AHAT01020280">
    <property type="status" value="NOT_ANNOTATED_CDS"/>
    <property type="molecule type" value="Genomic_DNA"/>
</dbReference>
<feature type="region of interest" description="Disordered" evidence="8">
    <location>
        <begin position="563"/>
        <end position="654"/>
    </location>
</feature>
<feature type="region of interest" description="Disordered" evidence="8">
    <location>
        <begin position="672"/>
        <end position="713"/>
    </location>
</feature>
<feature type="compositionally biased region" description="Pro residues" evidence="8">
    <location>
        <begin position="226"/>
        <end position="235"/>
    </location>
</feature>
<dbReference type="PROSITE" id="PS51307">
    <property type="entry name" value="ASD2"/>
    <property type="match status" value="1"/>
</dbReference>
<feature type="compositionally biased region" description="Low complexity" evidence="8">
    <location>
        <begin position="641"/>
        <end position="654"/>
    </location>
</feature>